<feature type="compositionally biased region" description="Basic and acidic residues" evidence="1">
    <location>
        <begin position="435"/>
        <end position="449"/>
    </location>
</feature>
<organism evidence="4 5">
    <name type="scientific">Mugilogobius chulae</name>
    <name type="common">yellowstripe goby</name>
    <dbReference type="NCBI Taxonomy" id="88201"/>
    <lineage>
        <taxon>Eukaryota</taxon>
        <taxon>Metazoa</taxon>
        <taxon>Chordata</taxon>
        <taxon>Craniata</taxon>
        <taxon>Vertebrata</taxon>
        <taxon>Euteleostomi</taxon>
        <taxon>Actinopterygii</taxon>
        <taxon>Neopterygii</taxon>
        <taxon>Teleostei</taxon>
        <taxon>Neoteleostei</taxon>
        <taxon>Acanthomorphata</taxon>
        <taxon>Gobiaria</taxon>
        <taxon>Gobiiformes</taxon>
        <taxon>Gobioidei</taxon>
        <taxon>Gobiidae</taxon>
        <taxon>Gobionellinae</taxon>
        <taxon>Mugilogobius</taxon>
    </lineage>
</organism>
<evidence type="ECO:0000313" key="4">
    <source>
        <dbReference type="EMBL" id="KAK7915741.1"/>
    </source>
</evidence>
<feature type="compositionally biased region" description="Basic residues" evidence="1">
    <location>
        <begin position="404"/>
        <end position="416"/>
    </location>
</feature>
<comment type="caution">
    <text evidence="4">The sequence shown here is derived from an EMBL/GenBank/DDBJ whole genome shotgun (WGS) entry which is preliminary data.</text>
</comment>
<feature type="transmembrane region" description="Helical" evidence="2">
    <location>
        <begin position="307"/>
        <end position="329"/>
    </location>
</feature>
<feature type="chain" id="PRO_5043990511" description="Ig-like domain-containing protein" evidence="3">
    <location>
        <begin position="20"/>
        <end position="484"/>
    </location>
</feature>
<keyword evidence="2" id="KW-0472">Membrane</keyword>
<evidence type="ECO:0000256" key="2">
    <source>
        <dbReference type="SAM" id="Phobius"/>
    </source>
</evidence>
<keyword evidence="2" id="KW-0812">Transmembrane</keyword>
<protein>
    <recommendedName>
        <fullName evidence="6">Ig-like domain-containing protein</fullName>
    </recommendedName>
</protein>
<dbReference type="Proteomes" id="UP001460270">
    <property type="component" value="Unassembled WGS sequence"/>
</dbReference>
<dbReference type="EMBL" id="JBBPFD010000008">
    <property type="protein sequence ID" value="KAK7915741.1"/>
    <property type="molecule type" value="Genomic_DNA"/>
</dbReference>
<keyword evidence="2" id="KW-1133">Transmembrane helix</keyword>
<proteinExistence type="predicted"/>
<evidence type="ECO:0000256" key="3">
    <source>
        <dbReference type="SAM" id="SignalP"/>
    </source>
</evidence>
<evidence type="ECO:0000313" key="5">
    <source>
        <dbReference type="Proteomes" id="UP001460270"/>
    </source>
</evidence>
<keyword evidence="5" id="KW-1185">Reference proteome</keyword>
<reference evidence="5" key="1">
    <citation type="submission" date="2024-04" db="EMBL/GenBank/DDBJ databases">
        <title>Salinicola lusitanus LLJ914,a marine bacterium isolated from the Okinawa Trough.</title>
        <authorList>
            <person name="Li J."/>
        </authorList>
    </citation>
    <scope>NUCLEOTIDE SEQUENCE [LARGE SCALE GENOMIC DNA]</scope>
</reference>
<evidence type="ECO:0000256" key="1">
    <source>
        <dbReference type="SAM" id="MobiDB-lite"/>
    </source>
</evidence>
<feature type="region of interest" description="Disordered" evidence="1">
    <location>
        <begin position="404"/>
        <end position="449"/>
    </location>
</feature>
<feature type="signal peptide" evidence="3">
    <location>
        <begin position="1"/>
        <end position="19"/>
    </location>
</feature>
<accession>A0AAW0P8K3</accession>
<gene>
    <name evidence="4" type="ORF">WMY93_011502</name>
</gene>
<dbReference type="AlphaFoldDB" id="A0AAW0P8K3"/>
<evidence type="ECO:0008006" key="6">
    <source>
        <dbReference type="Google" id="ProtNLM"/>
    </source>
</evidence>
<sequence length="484" mass="55212">MWSLLLILFSLNAVKPVTWLEGCVRGWVEFSWSNTSSNTTIDTPKQQIRSSVSDEWEQVTSTFALFSDSRQKTLTLLVKPLHKDDFGLYNCSEGGSPGMYGLTEYSPGCDETSNKPPSLELVSQLIVLLEKYSIQPVSEQDQGVYWCIQNQTYKMSVQKIFLQVFTADAVVPGCIGGWVEFTWPYKTTDTNVAVFTPTQNMTSLTGDQWKQVTSTYALYNDTTGSYLKLMESKYDCDTVYAPNSEFTISDMSEQDLGVYWCVYSVYRAGFRVTQQKRLLQENNPSSIEPSSDPGSTEAKHAETWKDLAAISVPVCAGVLLLALLLLCILHKKFKFFHKAPQAIEHVQLCSPRDSLCDEREPMELSSDCLLPGYKLWLEFFKKTMALYKWAIYFRNQGEKIIRSSNRKKKRGRKRRRNADAFSPRTDREAEEGKEDDEKAENADARIDKVEEVEENVYEIIDDTYEMSENAYEIPNDLPGVYVNV</sequence>
<keyword evidence="3" id="KW-0732">Signal</keyword>
<name>A0AAW0P8K3_9GOBI</name>